<name>A0A380P520_STRGR</name>
<dbReference type="AlphaFoldDB" id="A0A380P520"/>
<evidence type="ECO:0000313" key="2">
    <source>
        <dbReference type="EMBL" id="SUP60300.1"/>
    </source>
</evidence>
<reference evidence="2 3" key="1">
    <citation type="submission" date="2018-06" db="EMBL/GenBank/DDBJ databases">
        <authorList>
            <consortium name="Pathogen Informatics"/>
            <person name="Doyle S."/>
        </authorList>
    </citation>
    <scope>NUCLEOTIDE SEQUENCE [LARGE SCALE GENOMIC DNA]</scope>
    <source>
        <strain evidence="2 3">NCTC7807</strain>
    </source>
</reference>
<organism evidence="2 3">
    <name type="scientific">Streptomyces griseus</name>
    <dbReference type="NCBI Taxonomy" id="1911"/>
    <lineage>
        <taxon>Bacteria</taxon>
        <taxon>Bacillati</taxon>
        <taxon>Actinomycetota</taxon>
        <taxon>Actinomycetes</taxon>
        <taxon>Kitasatosporales</taxon>
        <taxon>Streptomycetaceae</taxon>
        <taxon>Streptomyces</taxon>
    </lineage>
</organism>
<sequence>MPPTVTSTAAAPGATGARTGPDAPRDRARAEDR</sequence>
<feature type="region of interest" description="Disordered" evidence="1">
    <location>
        <begin position="1"/>
        <end position="33"/>
    </location>
</feature>
<evidence type="ECO:0000313" key="3">
    <source>
        <dbReference type="Proteomes" id="UP000254150"/>
    </source>
</evidence>
<dbReference type="Proteomes" id="UP000254150">
    <property type="component" value="Unassembled WGS sequence"/>
</dbReference>
<feature type="compositionally biased region" description="Basic and acidic residues" evidence="1">
    <location>
        <begin position="23"/>
        <end position="33"/>
    </location>
</feature>
<dbReference type="EMBL" id="UHID01000007">
    <property type="protein sequence ID" value="SUP60300.1"/>
    <property type="molecule type" value="Genomic_DNA"/>
</dbReference>
<protein>
    <submittedName>
        <fullName evidence="2">Uncharacterized protein</fullName>
    </submittedName>
</protein>
<accession>A0A380P520</accession>
<evidence type="ECO:0000256" key="1">
    <source>
        <dbReference type="SAM" id="MobiDB-lite"/>
    </source>
</evidence>
<proteinExistence type="predicted"/>
<gene>
    <name evidence="2" type="ORF">NCTC7807_04366</name>
</gene>
<feature type="compositionally biased region" description="Low complexity" evidence="1">
    <location>
        <begin position="1"/>
        <end position="22"/>
    </location>
</feature>